<keyword evidence="7" id="KW-0813">Transport</keyword>
<feature type="transmembrane region" description="Helical" evidence="5">
    <location>
        <begin position="74"/>
        <end position="93"/>
    </location>
</feature>
<dbReference type="SUPFAM" id="SSF103473">
    <property type="entry name" value="MFS general substrate transporter"/>
    <property type="match status" value="1"/>
</dbReference>
<dbReference type="AlphaFoldDB" id="A0A5E4N1B3"/>
<accession>A0A5E4N1B3</accession>
<evidence type="ECO:0000256" key="5">
    <source>
        <dbReference type="SAM" id="Phobius"/>
    </source>
</evidence>
<name>A0A5E4N1B3_9HEMI</name>
<evidence type="ECO:0000313" key="8">
    <source>
        <dbReference type="Proteomes" id="UP000325440"/>
    </source>
</evidence>
<dbReference type="GO" id="GO:0003676">
    <property type="term" value="F:nucleic acid binding"/>
    <property type="evidence" value="ECO:0007669"/>
    <property type="project" value="InterPro"/>
</dbReference>
<dbReference type="PROSITE" id="PS50850">
    <property type="entry name" value="MFS"/>
    <property type="match status" value="1"/>
</dbReference>
<dbReference type="OrthoDB" id="6612291at2759"/>
<proteinExistence type="predicted"/>
<evidence type="ECO:0000259" key="6">
    <source>
        <dbReference type="PROSITE" id="PS50850"/>
    </source>
</evidence>
<dbReference type="Gene3D" id="1.20.1250.20">
    <property type="entry name" value="MFS general substrate transporter like domains"/>
    <property type="match status" value="1"/>
</dbReference>
<dbReference type="PANTHER" id="PTHR48021:SF1">
    <property type="entry name" value="GH07001P-RELATED"/>
    <property type="match status" value="1"/>
</dbReference>
<dbReference type="Pfam" id="PF00083">
    <property type="entry name" value="Sugar_tr"/>
    <property type="match status" value="1"/>
</dbReference>
<feature type="transmembrane region" description="Helical" evidence="5">
    <location>
        <begin position="376"/>
        <end position="399"/>
    </location>
</feature>
<sequence length="578" mass="65145">MISKRWAPGRENRIPVCEPQRSCSISQTLKTFVVLVIAYNEFFLGCSMVFSSVLFGQLQEPTSEIQLNANEASWIASIPSLVSPLGLLLIGILTDKIGRRKALQIAFMPIVVSFLILAYSNSYETIFIGRTVAGLMYGSGACIYVYAAEICPPNRRQFFFSVIFVFLGVGTMTVCVFALFFHWKTVSLILAAMSFTGLIALFVLPDSPVWLREHGHVLEAERAEKWYGLPPRTSSASTVNDASCDKDRDCDAAAAADPRDTSSSPPTCWSLYARRTVWVPTLIALGFFACQQGSGLYVMLSYSNDILRNFGIQWDSTVITFLMSISRAVGSVAYSLMYSVKRKTMAAVSFGGMTASSAVIIAYVKMFPNAERPFGNLVLTTAFVTYMFFTLMGAVPLPWTLGSEIFPSNVTASILSLVSPWLSHRCDLTPVRQRNARSVQNIAAVRESVQENPRQSIPRRAQELGLSQSLTWRILRRDLGLHPHKIQLTQELKINDHRQRRLFADWVSERLEEDPNFGRKVVFSDEAHFWMNGYVNKQNCRIWDNTNPHEELKINDHRQRQLFADWVLERLEEDPNFG</sequence>
<keyword evidence="3 5" id="KW-1133">Transmembrane helix</keyword>
<feature type="transmembrane region" description="Helical" evidence="5">
    <location>
        <begin position="318"/>
        <end position="337"/>
    </location>
</feature>
<evidence type="ECO:0000256" key="2">
    <source>
        <dbReference type="ARBA" id="ARBA00022692"/>
    </source>
</evidence>
<dbReference type="InterPro" id="IPR005828">
    <property type="entry name" value="MFS_sugar_transport-like"/>
</dbReference>
<feature type="transmembrane region" description="Helical" evidence="5">
    <location>
        <begin position="31"/>
        <end position="54"/>
    </location>
</feature>
<feature type="domain" description="Major facilitator superfamily (MFS) profile" evidence="6">
    <location>
        <begin position="33"/>
        <end position="479"/>
    </location>
</feature>
<comment type="subcellular location">
    <subcellularLocation>
        <location evidence="1">Membrane</location>
        <topology evidence="1">Multi-pass membrane protein</topology>
    </subcellularLocation>
</comment>
<keyword evidence="2 5" id="KW-0812">Transmembrane</keyword>
<dbReference type="EMBL" id="CABPRJ010001430">
    <property type="protein sequence ID" value="VVC36031.1"/>
    <property type="molecule type" value="Genomic_DNA"/>
</dbReference>
<feature type="transmembrane region" description="Helical" evidence="5">
    <location>
        <begin position="186"/>
        <end position="204"/>
    </location>
</feature>
<dbReference type="InterPro" id="IPR050549">
    <property type="entry name" value="MFS_Trehalose_Transporter"/>
</dbReference>
<gene>
    <name evidence="7" type="ORF">CINCED_3A016952</name>
</gene>
<feature type="transmembrane region" description="Helical" evidence="5">
    <location>
        <begin position="158"/>
        <end position="180"/>
    </location>
</feature>
<evidence type="ECO:0000256" key="3">
    <source>
        <dbReference type="ARBA" id="ARBA00022989"/>
    </source>
</evidence>
<feature type="transmembrane region" description="Helical" evidence="5">
    <location>
        <begin position="344"/>
        <end position="364"/>
    </location>
</feature>
<evidence type="ECO:0000256" key="4">
    <source>
        <dbReference type="ARBA" id="ARBA00023136"/>
    </source>
</evidence>
<dbReference type="InterPro" id="IPR020846">
    <property type="entry name" value="MFS_dom"/>
</dbReference>
<dbReference type="Proteomes" id="UP000325440">
    <property type="component" value="Unassembled WGS sequence"/>
</dbReference>
<keyword evidence="4 5" id="KW-0472">Membrane</keyword>
<dbReference type="GO" id="GO:0016020">
    <property type="term" value="C:membrane"/>
    <property type="evidence" value="ECO:0007669"/>
    <property type="project" value="UniProtKB-SubCell"/>
</dbReference>
<dbReference type="GO" id="GO:0022857">
    <property type="term" value="F:transmembrane transporter activity"/>
    <property type="evidence" value="ECO:0007669"/>
    <property type="project" value="InterPro"/>
</dbReference>
<reference evidence="7 8" key="1">
    <citation type="submission" date="2019-08" db="EMBL/GenBank/DDBJ databases">
        <authorList>
            <person name="Alioto T."/>
            <person name="Alioto T."/>
            <person name="Gomez Garrido J."/>
        </authorList>
    </citation>
    <scope>NUCLEOTIDE SEQUENCE [LARGE SCALE GENOMIC DNA]</scope>
</reference>
<feature type="transmembrane region" description="Helical" evidence="5">
    <location>
        <begin position="277"/>
        <end position="298"/>
    </location>
</feature>
<evidence type="ECO:0000256" key="1">
    <source>
        <dbReference type="ARBA" id="ARBA00004141"/>
    </source>
</evidence>
<keyword evidence="8" id="KW-1185">Reference proteome</keyword>
<dbReference type="InterPro" id="IPR036397">
    <property type="entry name" value="RNaseH_sf"/>
</dbReference>
<dbReference type="InterPro" id="IPR036259">
    <property type="entry name" value="MFS_trans_sf"/>
</dbReference>
<feature type="transmembrane region" description="Helical" evidence="5">
    <location>
        <begin position="126"/>
        <end position="146"/>
    </location>
</feature>
<evidence type="ECO:0000313" key="7">
    <source>
        <dbReference type="EMBL" id="VVC36031.1"/>
    </source>
</evidence>
<dbReference type="Gene3D" id="3.30.420.10">
    <property type="entry name" value="Ribonuclease H-like superfamily/Ribonuclease H"/>
    <property type="match status" value="1"/>
</dbReference>
<dbReference type="PANTHER" id="PTHR48021">
    <property type="match status" value="1"/>
</dbReference>
<organism evidence="7 8">
    <name type="scientific">Cinara cedri</name>
    <dbReference type="NCBI Taxonomy" id="506608"/>
    <lineage>
        <taxon>Eukaryota</taxon>
        <taxon>Metazoa</taxon>
        <taxon>Ecdysozoa</taxon>
        <taxon>Arthropoda</taxon>
        <taxon>Hexapoda</taxon>
        <taxon>Insecta</taxon>
        <taxon>Pterygota</taxon>
        <taxon>Neoptera</taxon>
        <taxon>Paraneoptera</taxon>
        <taxon>Hemiptera</taxon>
        <taxon>Sternorrhyncha</taxon>
        <taxon>Aphidomorpha</taxon>
        <taxon>Aphidoidea</taxon>
        <taxon>Aphididae</taxon>
        <taxon>Lachninae</taxon>
        <taxon>Cinara</taxon>
    </lineage>
</organism>
<keyword evidence="7" id="KW-0762">Sugar transport</keyword>
<protein>
    <submittedName>
        <fullName evidence="7">Major facilitator superfamily domain,Major facilitator, sugar transporter-like</fullName>
    </submittedName>
</protein>